<organism evidence="3 4">
    <name type="scientific">Rathayibacter rubneri</name>
    <dbReference type="NCBI Taxonomy" id="2950106"/>
    <lineage>
        <taxon>Bacteria</taxon>
        <taxon>Bacillati</taxon>
        <taxon>Actinomycetota</taxon>
        <taxon>Actinomycetes</taxon>
        <taxon>Micrococcales</taxon>
        <taxon>Microbacteriaceae</taxon>
        <taxon>Rathayibacter</taxon>
    </lineage>
</organism>
<keyword evidence="2" id="KW-1133">Transmembrane helix</keyword>
<evidence type="ECO:0000313" key="3">
    <source>
        <dbReference type="EMBL" id="MCM6763685.1"/>
    </source>
</evidence>
<evidence type="ECO:0000313" key="4">
    <source>
        <dbReference type="Proteomes" id="UP001155240"/>
    </source>
</evidence>
<keyword evidence="4" id="KW-1185">Reference proteome</keyword>
<feature type="transmembrane region" description="Helical" evidence="2">
    <location>
        <begin position="68"/>
        <end position="90"/>
    </location>
</feature>
<name>A0A9X2DYZ8_9MICO</name>
<reference evidence="3" key="1">
    <citation type="submission" date="2022-06" db="EMBL/GenBank/DDBJ databases">
        <title>Whole genome shotgun sequencing (WGS) of Rathayibacter sp. ZW T2_19, isolated from stored onions (Allium cepa).</title>
        <authorList>
            <person name="Stoll D.A."/>
            <person name="Huch M."/>
        </authorList>
    </citation>
    <scope>NUCLEOTIDE SEQUENCE</scope>
    <source>
        <strain evidence="3">ZW T2_19</strain>
    </source>
</reference>
<accession>A0A9X2DYZ8</accession>
<dbReference type="EMBL" id="JAMRYM010000077">
    <property type="protein sequence ID" value="MCM6763685.1"/>
    <property type="molecule type" value="Genomic_DNA"/>
</dbReference>
<protein>
    <submittedName>
        <fullName evidence="3">Uncharacterized protein</fullName>
    </submittedName>
</protein>
<keyword evidence="2" id="KW-0812">Transmembrane</keyword>
<evidence type="ECO:0000256" key="2">
    <source>
        <dbReference type="SAM" id="Phobius"/>
    </source>
</evidence>
<dbReference type="RefSeq" id="WP_251946947.1">
    <property type="nucleotide sequence ID" value="NZ_JAMRYM010000077.1"/>
</dbReference>
<comment type="caution">
    <text evidence="3">The sequence shown here is derived from an EMBL/GenBank/DDBJ whole genome shotgun (WGS) entry which is preliminary data.</text>
</comment>
<feature type="transmembrane region" description="Helical" evidence="2">
    <location>
        <begin position="110"/>
        <end position="131"/>
    </location>
</feature>
<feature type="compositionally biased region" description="Low complexity" evidence="1">
    <location>
        <begin position="30"/>
        <end position="54"/>
    </location>
</feature>
<gene>
    <name evidence="3" type="ORF">NB037_14785</name>
</gene>
<dbReference type="AlphaFoldDB" id="A0A9X2DYZ8"/>
<sequence length="177" mass="18735">MSTSSDGAPRRPAAPASRAAGADSPRRSARTAAPSRTAAPTRAASRPRTRSAASPVSGGRVAALWRRYGAALSGMAIALVTVPISFFVWYSLISLGAYPGDRAVSDLVVGVLYTALIHALLLVGILLGVSSIRARRREKRPPIAGWIAVVLNLLVLVYWELLVSPWLVVLWNRAVGA</sequence>
<feature type="compositionally biased region" description="Low complexity" evidence="1">
    <location>
        <begin position="1"/>
        <end position="23"/>
    </location>
</feature>
<keyword evidence="2" id="KW-0472">Membrane</keyword>
<dbReference type="Proteomes" id="UP001155240">
    <property type="component" value="Unassembled WGS sequence"/>
</dbReference>
<feature type="region of interest" description="Disordered" evidence="1">
    <location>
        <begin position="1"/>
        <end position="54"/>
    </location>
</feature>
<feature type="transmembrane region" description="Helical" evidence="2">
    <location>
        <begin position="143"/>
        <end position="161"/>
    </location>
</feature>
<evidence type="ECO:0000256" key="1">
    <source>
        <dbReference type="SAM" id="MobiDB-lite"/>
    </source>
</evidence>
<proteinExistence type="predicted"/>